<dbReference type="SMART" id="SM01321">
    <property type="entry name" value="Y1_Tnp"/>
    <property type="match status" value="1"/>
</dbReference>
<evidence type="ECO:0000313" key="3">
    <source>
        <dbReference type="Proteomes" id="UP000177141"/>
    </source>
</evidence>
<dbReference type="InterPro" id="IPR002686">
    <property type="entry name" value="Transposase_17"/>
</dbReference>
<dbReference type="EMBL" id="MGAL01000046">
    <property type="protein sequence ID" value="OGK45892.1"/>
    <property type="molecule type" value="Genomic_DNA"/>
</dbReference>
<dbReference type="AlphaFoldDB" id="A0A1F7IRB6"/>
<reference evidence="2 3" key="1">
    <citation type="journal article" date="2016" name="Nat. Commun.">
        <title>Thousands of microbial genomes shed light on interconnected biogeochemical processes in an aquifer system.</title>
        <authorList>
            <person name="Anantharaman K."/>
            <person name="Brown C.T."/>
            <person name="Hug L.A."/>
            <person name="Sharon I."/>
            <person name="Castelle C.J."/>
            <person name="Probst A.J."/>
            <person name="Thomas B.C."/>
            <person name="Singh A."/>
            <person name="Wilkins M.J."/>
            <person name="Karaoz U."/>
            <person name="Brodie E.L."/>
            <person name="Williams K.H."/>
            <person name="Hubbard S.S."/>
            <person name="Banfield J.F."/>
        </authorList>
    </citation>
    <scope>NUCLEOTIDE SEQUENCE [LARGE SCALE GENOMIC DNA]</scope>
</reference>
<feature type="domain" description="Transposase IS200-like" evidence="1">
    <location>
        <begin position="17"/>
        <end position="160"/>
    </location>
</feature>
<sequence>MKKLKRRSIRLSHWDYSNAGWYFVTICVEGMRCELGTVKNNKVELSEYGNIVEKFWISLIKRYEDISLDEYVIMPNHFHGILAINNYVGAIHELPVRSEKKIHRKMLLPKIIGFFKMNSAKEINSSRHTQGRPFWHRNYYEHIIRNEKDLQRICEYIIENPYKWKADKYYPDKFDK</sequence>
<evidence type="ECO:0000313" key="2">
    <source>
        <dbReference type="EMBL" id="OGK45892.1"/>
    </source>
</evidence>
<dbReference type="Proteomes" id="UP000177141">
    <property type="component" value="Unassembled WGS sequence"/>
</dbReference>
<evidence type="ECO:0000259" key="1">
    <source>
        <dbReference type="SMART" id="SM01321"/>
    </source>
</evidence>
<comment type="caution">
    <text evidence="2">The sequence shown here is derived from an EMBL/GenBank/DDBJ whole genome shotgun (WGS) entry which is preliminary data.</text>
</comment>
<dbReference type="InterPro" id="IPR036515">
    <property type="entry name" value="Transposase_17_sf"/>
</dbReference>
<protein>
    <recommendedName>
        <fullName evidence="1">Transposase IS200-like domain-containing protein</fullName>
    </recommendedName>
</protein>
<proteinExistence type="predicted"/>
<dbReference type="GO" id="GO:0004803">
    <property type="term" value="F:transposase activity"/>
    <property type="evidence" value="ECO:0007669"/>
    <property type="project" value="InterPro"/>
</dbReference>
<dbReference type="Gene3D" id="3.30.70.1290">
    <property type="entry name" value="Transposase IS200-like"/>
    <property type="match status" value="1"/>
</dbReference>
<name>A0A1F7IRB6_9BACT</name>
<dbReference type="PANTHER" id="PTHR36966">
    <property type="entry name" value="REP-ASSOCIATED TYROSINE TRANSPOSASE"/>
    <property type="match status" value="1"/>
</dbReference>
<gene>
    <name evidence="2" type="ORF">A3A93_01115</name>
</gene>
<dbReference type="STRING" id="1802061.A3A93_01115"/>
<dbReference type="SUPFAM" id="SSF143422">
    <property type="entry name" value="Transposase IS200-like"/>
    <property type="match status" value="1"/>
</dbReference>
<dbReference type="GO" id="GO:0006313">
    <property type="term" value="P:DNA transposition"/>
    <property type="evidence" value="ECO:0007669"/>
    <property type="project" value="InterPro"/>
</dbReference>
<organism evidence="2 3">
    <name type="scientific">Candidatus Roizmanbacteria bacterium RIFCSPLOWO2_01_FULL_38_12</name>
    <dbReference type="NCBI Taxonomy" id="1802061"/>
    <lineage>
        <taxon>Bacteria</taxon>
        <taxon>Candidatus Roizmaniibacteriota</taxon>
    </lineage>
</organism>
<accession>A0A1F7IRB6</accession>
<dbReference type="GO" id="GO:0043565">
    <property type="term" value="F:sequence-specific DNA binding"/>
    <property type="evidence" value="ECO:0007669"/>
    <property type="project" value="TreeGrafter"/>
</dbReference>
<dbReference type="PANTHER" id="PTHR36966:SF1">
    <property type="entry name" value="REP-ASSOCIATED TYROSINE TRANSPOSASE"/>
    <property type="match status" value="1"/>
</dbReference>
<dbReference type="InterPro" id="IPR052715">
    <property type="entry name" value="RAYT_transposase"/>
</dbReference>